<dbReference type="EMBL" id="NAJO01000065">
    <property type="protein sequence ID" value="OQN96537.1"/>
    <property type="molecule type" value="Genomic_DNA"/>
</dbReference>
<reference evidence="13" key="1">
    <citation type="submission" date="2017-03" db="EMBL/GenBank/DDBJ databases">
        <title>Genomes of endolithic fungi from Antarctica.</title>
        <authorList>
            <person name="Coleine C."/>
            <person name="Masonjones S."/>
            <person name="Stajich J.E."/>
        </authorList>
    </citation>
    <scope>NUCLEOTIDE SEQUENCE [LARGE SCALE GENOMIC DNA]</scope>
    <source>
        <strain evidence="13">CCFEE 5527</strain>
    </source>
</reference>
<feature type="compositionally biased region" description="Polar residues" evidence="9">
    <location>
        <begin position="538"/>
        <end position="547"/>
    </location>
</feature>
<feature type="transmembrane region" description="Helical" evidence="10">
    <location>
        <begin position="7"/>
        <end position="31"/>
    </location>
</feature>
<feature type="region of interest" description="Disordered" evidence="9">
    <location>
        <begin position="761"/>
        <end position="971"/>
    </location>
</feature>
<evidence type="ECO:0000256" key="5">
    <source>
        <dbReference type="ARBA" id="ARBA00022989"/>
    </source>
</evidence>
<evidence type="ECO:0000313" key="12">
    <source>
        <dbReference type="EMBL" id="OQN96537.1"/>
    </source>
</evidence>
<feature type="compositionally biased region" description="Basic and acidic residues" evidence="9">
    <location>
        <begin position="958"/>
        <end position="969"/>
    </location>
</feature>
<feature type="region of interest" description="Disordered" evidence="9">
    <location>
        <begin position="669"/>
        <end position="744"/>
    </location>
</feature>
<feature type="compositionally biased region" description="Basic and acidic residues" evidence="9">
    <location>
        <begin position="877"/>
        <end position="894"/>
    </location>
</feature>
<dbReference type="GO" id="GO:0015914">
    <property type="term" value="P:phospholipid transport"/>
    <property type="evidence" value="ECO:0007669"/>
    <property type="project" value="TreeGrafter"/>
</dbReference>
<organism evidence="12 13">
    <name type="scientific">Cryoendolithus antarcticus</name>
    <dbReference type="NCBI Taxonomy" id="1507870"/>
    <lineage>
        <taxon>Eukaryota</taxon>
        <taxon>Fungi</taxon>
        <taxon>Dikarya</taxon>
        <taxon>Ascomycota</taxon>
        <taxon>Pezizomycotina</taxon>
        <taxon>Dothideomycetes</taxon>
        <taxon>Dothideomycetidae</taxon>
        <taxon>Cladosporiales</taxon>
        <taxon>Cladosporiaceae</taxon>
        <taxon>Cryoendolithus</taxon>
    </lineage>
</organism>
<evidence type="ECO:0000256" key="10">
    <source>
        <dbReference type="SAM" id="Phobius"/>
    </source>
</evidence>
<comment type="subcellular location">
    <subcellularLocation>
        <location evidence="1">Endoplasmic reticulum membrane</location>
    </subcellularLocation>
</comment>
<feature type="compositionally biased region" description="Basic and acidic residues" evidence="9">
    <location>
        <begin position="508"/>
        <end position="521"/>
    </location>
</feature>
<feature type="compositionally biased region" description="Basic and acidic residues" evidence="9">
    <location>
        <begin position="1038"/>
        <end position="1062"/>
    </location>
</feature>
<feature type="compositionally biased region" description="Pro residues" evidence="9">
    <location>
        <begin position="791"/>
        <end position="803"/>
    </location>
</feature>
<feature type="region of interest" description="Disordered" evidence="9">
    <location>
        <begin position="488"/>
        <end position="597"/>
    </location>
</feature>
<dbReference type="InParanoid" id="A0A1V8SBZ4"/>
<evidence type="ECO:0000256" key="6">
    <source>
        <dbReference type="ARBA" id="ARBA00023055"/>
    </source>
</evidence>
<keyword evidence="3 10" id="KW-0812">Transmembrane</keyword>
<keyword evidence="7" id="KW-0446">Lipid-binding</keyword>
<dbReference type="GO" id="GO:0032865">
    <property type="term" value="C:ERMES complex"/>
    <property type="evidence" value="ECO:0007669"/>
    <property type="project" value="TreeGrafter"/>
</dbReference>
<dbReference type="AlphaFoldDB" id="A0A1V8SBZ4"/>
<keyword evidence="4" id="KW-0256">Endoplasmic reticulum</keyword>
<feature type="compositionally biased region" description="Low complexity" evidence="9">
    <location>
        <begin position="710"/>
        <end position="730"/>
    </location>
</feature>
<dbReference type="PROSITE" id="PS51847">
    <property type="entry name" value="SMP"/>
    <property type="match status" value="1"/>
</dbReference>
<proteinExistence type="predicted"/>
<dbReference type="FunCoup" id="A0A1V8SBZ4">
    <property type="interactions" value="34"/>
</dbReference>
<gene>
    <name evidence="12" type="ORF">B0A48_17111</name>
</gene>
<evidence type="ECO:0000256" key="8">
    <source>
        <dbReference type="ARBA" id="ARBA00023136"/>
    </source>
</evidence>
<dbReference type="GO" id="GO:0008289">
    <property type="term" value="F:lipid binding"/>
    <property type="evidence" value="ECO:0007669"/>
    <property type="project" value="UniProtKB-KW"/>
</dbReference>
<comment type="caution">
    <text evidence="12">The sequence shown here is derived from an EMBL/GenBank/DDBJ whole genome shotgun (WGS) entry which is preliminary data.</text>
</comment>
<evidence type="ECO:0000256" key="2">
    <source>
        <dbReference type="ARBA" id="ARBA00022448"/>
    </source>
</evidence>
<feature type="compositionally biased region" description="Basic and acidic residues" evidence="9">
    <location>
        <begin position="688"/>
        <end position="700"/>
    </location>
</feature>
<dbReference type="GO" id="GO:1990456">
    <property type="term" value="P:mitochondrion-endoplasmic reticulum membrane tethering"/>
    <property type="evidence" value="ECO:0007669"/>
    <property type="project" value="TreeGrafter"/>
</dbReference>
<evidence type="ECO:0000256" key="1">
    <source>
        <dbReference type="ARBA" id="ARBA00004586"/>
    </source>
</evidence>
<dbReference type="InterPro" id="IPR031468">
    <property type="entry name" value="SMP_LBD"/>
</dbReference>
<keyword evidence="6" id="KW-0445">Lipid transport</keyword>
<dbReference type="InterPro" id="IPR058801">
    <property type="entry name" value="PDZD8_N"/>
</dbReference>
<evidence type="ECO:0000256" key="3">
    <source>
        <dbReference type="ARBA" id="ARBA00022692"/>
    </source>
</evidence>
<dbReference type="Pfam" id="PF26547">
    <property type="entry name" value="PDZD8_N"/>
    <property type="match status" value="1"/>
</dbReference>
<feature type="region of interest" description="Disordered" evidence="9">
    <location>
        <begin position="1034"/>
        <end position="1062"/>
    </location>
</feature>
<protein>
    <recommendedName>
        <fullName evidence="11">SMP-LTD domain-containing protein</fullName>
    </recommendedName>
</protein>
<dbReference type="PANTHER" id="PTHR13466:SF19">
    <property type="entry name" value="NUCLEUS-VACUOLE JUNCTION PROTEIN 2"/>
    <property type="match status" value="1"/>
</dbReference>
<evidence type="ECO:0000313" key="13">
    <source>
        <dbReference type="Proteomes" id="UP000192596"/>
    </source>
</evidence>
<evidence type="ECO:0000256" key="9">
    <source>
        <dbReference type="SAM" id="MobiDB-lite"/>
    </source>
</evidence>
<dbReference type="PANTHER" id="PTHR13466">
    <property type="entry name" value="TEX2 PROTEIN-RELATED"/>
    <property type="match status" value="1"/>
</dbReference>
<accession>A0A1V8SBZ4</accession>
<feature type="domain" description="SMP-LTD" evidence="11">
    <location>
        <begin position="287"/>
        <end position="478"/>
    </location>
</feature>
<evidence type="ECO:0000256" key="4">
    <source>
        <dbReference type="ARBA" id="ARBA00022824"/>
    </source>
</evidence>
<feature type="compositionally biased region" description="Low complexity" evidence="9">
    <location>
        <begin position="839"/>
        <end position="851"/>
    </location>
</feature>
<keyword evidence="8 10" id="KW-0472">Membrane</keyword>
<dbReference type="STRING" id="1507870.A0A1V8SBZ4"/>
<keyword evidence="13" id="KW-1185">Reference proteome</keyword>
<keyword evidence="5 10" id="KW-1133">Transmembrane helix</keyword>
<dbReference type="OrthoDB" id="26740at2759"/>
<sequence length="1062" mass="114413">MSLSTILCAYLIGGLTFLPLVILAIVFPAWLTLPQTKEGAASTTRDERKIAKGKYDADAEREDELSSYDSAASGNFAVLRSYNFQSALAALNAKSNTGPDSSNGGGENGSQESMSVYQSMYKSVFDRSKATGQKSVLAEQDEAANAAAAKPKPSATPATIYHIVLRHRHLMLYDSAAQLEVRHVISLAHHTVSLTDGEDEDVALIDGDLFVKRTAICLQPNSTIPNGFNPHEHVQLPKPFYLFSATCSEKEDFYHALLSAQAEHPVPQPLDPTCTMKLQSALHSNSLTSESRALNALLGRVFLAVHRTPFMQDFIRKKIEKKIARVTKPAFIASIAVQSIDLGDMTPIISNLKLKDLNISGDVIIGADVKYTGAFKVVIAAVAKLDLGARFKVRTVDLVLAASLQRLQGKLLVRVKPSPSNRLWFCFEEMPAMEVKIEPVVSTRQITYTFILKAIENRIREVVTETVVKPNWDDVPFFDTSAQEYRGGIWQESKGGDSEVEDSSDEMSNAKDKHGMKHDQTESMPVLPGTDQPESRRASASSGMQTKSFRDTSGLKSRSTMSLPPPSQAAQLAADRATTFRPPKPMRSPSFNASSPSVAMDGVSALKSEDLPRVPAKRWIGRAPPPAVKRDAVDAVREVYDRAGHRVEVAGTDVPDLHTNSMSAADSDLALLDATDDEVEPWTPFRSGSHDEATASRKDSQSTLHTTDPASSASSRVSTMRSSASSTISREQAQAKGKNLLAATAAATTAARAWAWNTAANRRKGAPIFQPRNTRGEPDGLPQEPMGRGQPLPPPGTPLPKPPKGSLWGGSGFAGGSMKRKPVLPARRAGGVPEGVGESSATASSESLARASGEDEFGPWNENFEDHEGDPANGVADHADESILEKEDSVESKKRQAPPLPPRRKKHTDSQSATPPMHVLVETAREGGHDDTAKGATELQPETLSATDESDELAQPALRDHSAVPHGDQEDLLDFDVPAVPALADVAAEEQGTLEIEEGDGTHVIDDKGDHIVASSYVPSERHGAAESIEAALPVGKDSFEKHDGVADGEKHAQIPHHDDSR</sequence>
<name>A0A1V8SBZ4_9PEZI</name>
<dbReference type="Proteomes" id="UP000192596">
    <property type="component" value="Unassembled WGS sequence"/>
</dbReference>
<keyword evidence="2" id="KW-0813">Transport</keyword>
<feature type="compositionally biased region" description="Basic and acidic residues" evidence="9">
    <location>
        <begin position="923"/>
        <end position="933"/>
    </location>
</feature>
<dbReference type="CDD" id="cd21675">
    <property type="entry name" value="SMP_TEX2"/>
    <property type="match status" value="1"/>
</dbReference>
<evidence type="ECO:0000259" key="11">
    <source>
        <dbReference type="PROSITE" id="PS51847"/>
    </source>
</evidence>
<dbReference type="GO" id="GO:0005789">
    <property type="term" value="C:endoplasmic reticulum membrane"/>
    <property type="evidence" value="ECO:0007669"/>
    <property type="project" value="UniProtKB-SubCell"/>
</dbReference>
<evidence type="ECO:0000256" key="7">
    <source>
        <dbReference type="ARBA" id="ARBA00023121"/>
    </source>
</evidence>